<reference evidence="2 3" key="1">
    <citation type="journal article" date="2020" name="Genome Biol. Evol.">
        <title>Comparative genomics of Sclerotiniaceae.</title>
        <authorList>
            <person name="Valero Jimenez C.A."/>
            <person name="Steentjes M."/>
            <person name="Scholten O.E."/>
            <person name="Van Kan J.A.L."/>
        </authorList>
    </citation>
    <scope>NUCLEOTIDE SEQUENCE [LARGE SCALE GENOMIC DNA]</scope>
    <source>
        <strain evidence="2 3">MUCL 94</strain>
    </source>
</reference>
<accession>A0A9P5HXX1</accession>
<dbReference type="RefSeq" id="XP_038727361.1">
    <property type="nucleotide sequence ID" value="XM_038881783.1"/>
</dbReference>
<dbReference type="Proteomes" id="UP000710849">
    <property type="component" value="Unassembled WGS sequence"/>
</dbReference>
<dbReference type="GeneID" id="62154856"/>
<protein>
    <submittedName>
        <fullName evidence="2">Uncharacterized protein</fullName>
    </submittedName>
</protein>
<organism evidence="2 3">
    <name type="scientific">Botrytis byssoidea</name>
    <dbReference type="NCBI Taxonomy" id="139641"/>
    <lineage>
        <taxon>Eukaryota</taxon>
        <taxon>Fungi</taxon>
        <taxon>Dikarya</taxon>
        <taxon>Ascomycota</taxon>
        <taxon>Pezizomycotina</taxon>
        <taxon>Leotiomycetes</taxon>
        <taxon>Helotiales</taxon>
        <taxon>Sclerotiniaceae</taxon>
        <taxon>Botrytis</taxon>
    </lineage>
</organism>
<evidence type="ECO:0000256" key="1">
    <source>
        <dbReference type="SAM" id="SignalP"/>
    </source>
</evidence>
<gene>
    <name evidence="2" type="ORF">EAE97_011268</name>
</gene>
<dbReference type="AlphaFoldDB" id="A0A9P5HXX1"/>
<keyword evidence="1" id="KW-0732">Signal</keyword>
<sequence>MLSSKPKIAALGLSLLPASMAQLSDLSVFPPGGPGTILVTLNGHGASTGCLNGQGLWTVKDACASFEGNGQGGLGSDLGYIILDSSSSIVTTTGTWSTAWVGTHFNQGRNAAWLQAQIGTTGAAPWGRPLWYANTQPDDTSNVALNGHAINDSVQVTLTFNSTFVASQGSKKMPILRCMGSETKRVQKI</sequence>
<dbReference type="EMBL" id="RCSW01000035">
    <property type="protein sequence ID" value="KAF7921479.1"/>
    <property type="molecule type" value="Genomic_DNA"/>
</dbReference>
<feature type="signal peptide" evidence="1">
    <location>
        <begin position="1"/>
        <end position="21"/>
    </location>
</feature>
<proteinExistence type="predicted"/>
<evidence type="ECO:0000313" key="2">
    <source>
        <dbReference type="EMBL" id="KAF7921479.1"/>
    </source>
</evidence>
<comment type="caution">
    <text evidence="2">The sequence shown here is derived from an EMBL/GenBank/DDBJ whole genome shotgun (WGS) entry which is preliminary data.</text>
</comment>
<evidence type="ECO:0000313" key="3">
    <source>
        <dbReference type="Proteomes" id="UP000710849"/>
    </source>
</evidence>
<name>A0A9P5HXX1_9HELO</name>
<feature type="chain" id="PRO_5040394035" evidence="1">
    <location>
        <begin position="22"/>
        <end position="189"/>
    </location>
</feature>
<keyword evidence="3" id="KW-1185">Reference proteome</keyword>